<evidence type="ECO:0000256" key="5">
    <source>
        <dbReference type="ARBA" id="ARBA00023163"/>
    </source>
</evidence>
<dbReference type="InterPro" id="IPR058245">
    <property type="entry name" value="NreC/VraR/RcsB-like_REC"/>
</dbReference>
<dbReference type="EMBL" id="VYKK01000017">
    <property type="protein sequence ID" value="KAA9002405.1"/>
    <property type="molecule type" value="Genomic_DNA"/>
</dbReference>
<dbReference type="PANTHER" id="PTHR43214">
    <property type="entry name" value="TWO-COMPONENT RESPONSE REGULATOR"/>
    <property type="match status" value="1"/>
</dbReference>
<dbReference type="InterPro" id="IPR039420">
    <property type="entry name" value="WalR-like"/>
</dbReference>
<dbReference type="CDD" id="cd06170">
    <property type="entry name" value="LuxR_C_like"/>
    <property type="match status" value="1"/>
</dbReference>
<keyword evidence="10" id="KW-1185">Reference proteome</keyword>
<dbReference type="InterPro" id="IPR011006">
    <property type="entry name" value="CheY-like_superfamily"/>
</dbReference>
<keyword evidence="5" id="KW-0804">Transcription</keyword>
<organism evidence="9 10">
    <name type="scientific">Paenibacillus spiritus</name>
    <dbReference type="NCBI Taxonomy" id="2496557"/>
    <lineage>
        <taxon>Bacteria</taxon>
        <taxon>Bacillati</taxon>
        <taxon>Bacillota</taxon>
        <taxon>Bacilli</taxon>
        <taxon>Bacillales</taxon>
        <taxon>Paenibacillaceae</taxon>
        <taxon>Paenibacillus</taxon>
    </lineage>
</organism>
<dbReference type="OrthoDB" id="188043at2"/>
<evidence type="ECO:0000259" key="7">
    <source>
        <dbReference type="PROSITE" id="PS50043"/>
    </source>
</evidence>
<dbReference type="PRINTS" id="PR00038">
    <property type="entry name" value="HTHLUXR"/>
</dbReference>
<dbReference type="GO" id="GO:0003677">
    <property type="term" value="F:DNA binding"/>
    <property type="evidence" value="ECO:0007669"/>
    <property type="project" value="UniProtKB-KW"/>
</dbReference>
<evidence type="ECO:0000256" key="3">
    <source>
        <dbReference type="ARBA" id="ARBA00023015"/>
    </source>
</evidence>
<name>A0A5J5G6Y1_9BACL</name>
<evidence type="ECO:0000256" key="6">
    <source>
        <dbReference type="PROSITE-ProRule" id="PRU00169"/>
    </source>
</evidence>
<accession>A0A5J5G6Y1</accession>
<dbReference type="InterPro" id="IPR016032">
    <property type="entry name" value="Sig_transdc_resp-reg_C-effctor"/>
</dbReference>
<keyword evidence="2" id="KW-0902">Two-component regulatory system</keyword>
<keyword evidence="3" id="KW-0805">Transcription regulation</keyword>
<dbReference type="GO" id="GO:0006355">
    <property type="term" value="P:regulation of DNA-templated transcription"/>
    <property type="evidence" value="ECO:0007669"/>
    <property type="project" value="InterPro"/>
</dbReference>
<evidence type="ECO:0000256" key="2">
    <source>
        <dbReference type="ARBA" id="ARBA00023012"/>
    </source>
</evidence>
<feature type="modified residue" description="4-aspartylphosphate" evidence="6">
    <location>
        <position position="51"/>
    </location>
</feature>
<dbReference type="PROSITE" id="PS50110">
    <property type="entry name" value="RESPONSE_REGULATORY"/>
    <property type="match status" value="1"/>
</dbReference>
<dbReference type="Gene3D" id="1.10.10.10">
    <property type="entry name" value="Winged helix-like DNA-binding domain superfamily/Winged helix DNA-binding domain"/>
    <property type="match status" value="1"/>
</dbReference>
<keyword evidence="4" id="KW-0238">DNA-binding</keyword>
<gene>
    <name evidence="9" type="ORF">F4V43_13380</name>
</gene>
<dbReference type="InterPro" id="IPR036388">
    <property type="entry name" value="WH-like_DNA-bd_sf"/>
</dbReference>
<dbReference type="InterPro" id="IPR000792">
    <property type="entry name" value="Tscrpt_reg_LuxR_C"/>
</dbReference>
<dbReference type="Pfam" id="PF00072">
    <property type="entry name" value="Response_reg"/>
    <property type="match status" value="1"/>
</dbReference>
<dbReference type="AlphaFoldDB" id="A0A5J5G6Y1"/>
<dbReference type="InterPro" id="IPR001789">
    <property type="entry name" value="Sig_transdc_resp-reg_receiver"/>
</dbReference>
<feature type="domain" description="HTH luxR-type" evidence="7">
    <location>
        <begin position="125"/>
        <end position="190"/>
    </location>
</feature>
<dbReference type="Pfam" id="PF00196">
    <property type="entry name" value="GerE"/>
    <property type="match status" value="1"/>
</dbReference>
<dbReference type="CDD" id="cd17535">
    <property type="entry name" value="REC_NarL-like"/>
    <property type="match status" value="1"/>
</dbReference>
<evidence type="ECO:0000256" key="4">
    <source>
        <dbReference type="ARBA" id="ARBA00023125"/>
    </source>
</evidence>
<feature type="domain" description="Response regulatory" evidence="8">
    <location>
        <begin position="2"/>
        <end position="116"/>
    </location>
</feature>
<dbReference type="GO" id="GO:0000160">
    <property type="term" value="P:phosphorelay signal transduction system"/>
    <property type="evidence" value="ECO:0007669"/>
    <property type="project" value="UniProtKB-KW"/>
</dbReference>
<sequence length="198" mass="22953">MHIMLFDDHKLFAKSLEISMRGMVERFETHTSPEKMMDILAAGRPDIVLMDIHMGDYNGLEMARKVLERYPEQKIIFLSGYDLIEYHNQAIQMGTRGFINKNISIHELVEHIQFVARGGLIFPKYDSDTQPLTNREKEVLQLMAEGLRQQEVADRLYISRRTVNNHLQTINEKFNVNSTVAAIMRGIEMGIVKVKFVK</sequence>
<dbReference type="Proteomes" id="UP000367750">
    <property type="component" value="Unassembled WGS sequence"/>
</dbReference>
<keyword evidence="1 6" id="KW-0597">Phosphoprotein</keyword>
<protein>
    <submittedName>
        <fullName evidence="9">Response regulator transcription factor</fullName>
    </submittedName>
</protein>
<proteinExistence type="predicted"/>
<dbReference type="Gene3D" id="3.40.50.2300">
    <property type="match status" value="1"/>
</dbReference>
<evidence type="ECO:0000313" key="9">
    <source>
        <dbReference type="EMBL" id="KAA9002405.1"/>
    </source>
</evidence>
<dbReference type="SMART" id="SM00448">
    <property type="entry name" value="REC"/>
    <property type="match status" value="1"/>
</dbReference>
<dbReference type="SMART" id="SM00421">
    <property type="entry name" value="HTH_LUXR"/>
    <property type="match status" value="1"/>
</dbReference>
<evidence type="ECO:0000313" key="10">
    <source>
        <dbReference type="Proteomes" id="UP000367750"/>
    </source>
</evidence>
<comment type="caution">
    <text evidence="9">The sequence shown here is derived from an EMBL/GenBank/DDBJ whole genome shotgun (WGS) entry which is preliminary data.</text>
</comment>
<dbReference type="RefSeq" id="WP_150458750.1">
    <property type="nucleotide sequence ID" value="NZ_VYKK01000017.1"/>
</dbReference>
<reference evidence="9 10" key="1">
    <citation type="submission" date="2019-09" db="EMBL/GenBank/DDBJ databases">
        <title>Bacillus ochoae sp. nov., Paenibacillus whitsoniae sp. nov., Paenibacillus spiritus sp. nov. Isolated from the Mars Exploration Rover during spacecraft assembly.</title>
        <authorList>
            <person name="Seuylemezian A."/>
            <person name="Vaishampayan P."/>
        </authorList>
    </citation>
    <scope>NUCLEOTIDE SEQUENCE [LARGE SCALE GENOMIC DNA]</scope>
    <source>
        <strain evidence="9 10">MER_111</strain>
    </source>
</reference>
<dbReference type="SUPFAM" id="SSF46894">
    <property type="entry name" value="C-terminal effector domain of the bipartite response regulators"/>
    <property type="match status" value="1"/>
</dbReference>
<evidence type="ECO:0000259" key="8">
    <source>
        <dbReference type="PROSITE" id="PS50110"/>
    </source>
</evidence>
<dbReference type="PROSITE" id="PS50043">
    <property type="entry name" value="HTH_LUXR_2"/>
    <property type="match status" value="1"/>
</dbReference>
<dbReference type="SUPFAM" id="SSF52172">
    <property type="entry name" value="CheY-like"/>
    <property type="match status" value="1"/>
</dbReference>
<evidence type="ECO:0000256" key="1">
    <source>
        <dbReference type="ARBA" id="ARBA00022553"/>
    </source>
</evidence>